<name>A0A2N0PF79_9GLOM</name>
<dbReference type="AlphaFoldDB" id="A0A2N0PF79"/>
<comment type="caution">
    <text evidence="1">The sequence shown here is derived from an EMBL/GenBank/DDBJ whole genome shotgun (WGS) entry which is preliminary data.</text>
</comment>
<organism evidence="1 2">
    <name type="scientific">Rhizophagus irregularis</name>
    <dbReference type="NCBI Taxonomy" id="588596"/>
    <lineage>
        <taxon>Eukaryota</taxon>
        <taxon>Fungi</taxon>
        <taxon>Fungi incertae sedis</taxon>
        <taxon>Mucoromycota</taxon>
        <taxon>Glomeromycotina</taxon>
        <taxon>Glomeromycetes</taxon>
        <taxon>Glomerales</taxon>
        <taxon>Glomeraceae</taxon>
        <taxon>Rhizophagus</taxon>
    </lineage>
</organism>
<evidence type="ECO:0000313" key="2">
    <source>
        <dbReference type="Proteomes" id="UP000232722"/>
    </source>
</evidence>
<reference evidence="1 2" key="2">
    <citation type="submission" date="2017-09" db="EMBL/GenBank/DDBJ databases">
        <title>Extensive intraspecific genome diversity in a model arbuscular mycorrhizal fungus.</title>
        <authorList>
            <person name="Chen E.C."/>
            <person name="Morin E."/>
            <person name="Beaudet D."/>
            <person name="Noel J."/>
            <person name="Ndikumana S."/>
            <person name="Charron P."/>
            <person name="St-Onge C."/>
            <person name="Giorgi J."/>
            <person name="Grigoriev I.V."/>
            <person name="Roux C."/>
            <person name="Martin F.M."/>
            <person name="Corradi N."/>
        </authorList>
    </citation>
    <scope>NUCLEOTIDE SEQUENCE [LARGE SCALE GENOMIC DNA]</scope>
    <source>
        <strain evidence="1 2">A5</strain>
    </source>
</reference>
<dbReference type="Proteomes" id="UP000232722">
    <property type="component" value="Unassembled WGS sequence"/>
</dbReference>
<accession>A0A2N0PF79</accession>
<gene>
    <name evidence="1" type="ORF">RhiirA5_420880</name>
</gene>
<proteinExistence type="predicted"/>
<dbReference type="EMBL" id="LLXJ01000874">
    <property type="protein sequence ID" value="PKC05467.1"/>
    <property type="molecule type" value="Genomic_DNA"/>
</dbReference>
<sequence>MSDNEIDEGYNKCIKEYKSRFEWDNEENLKFTPDKKIFVVAPCKEAIYCTSKTEYRISLTGDALDDPTKLRKNVKRF</sequence>
<evidence type="ECO:0000313" key="1">
    <source>
        <dbReference type="EMBL" id="PKC05467.1"/>
    </source>
</evidence>
<protein>
    <submittedName>
        <fullName evidence="1">Uncharacterized protein</fullName>
    </submittedName>
</protein>
<reference evidence="1 2" key="1">
    <citation type="submission" date="2016-04" db="EMBL/GenBank/DDBJ databases">
        <title>Genome analyses suggest a sexual origin of heterokaryosis in a supposedly ancient asexual fungus.</title>
        <authorList>
            <person name="Ropars J."/>
            <person name="Sedzielewska K."/>
            <person name="Noel J."/>
            <person name="Charron P."/>
            <person name="Farinelli L."/>
            <person name="Marton T."/>
            <person name="Kruger M."/>
            <person name="Pelin A."/>
            <person name="Brachmann A."/>
            <person name="Corradi N."/>
        </authorList>
    </citation>
    <scope>NUCLEOTIDE SEQUENCE [LARGE SCALE GENOMIC DNA]</scope>
    <source>
        <strain evidence="1 2">A5</strain>
    </source>
</reference>